<keyword evidence="3" id="KW-0408">Iron</keyword>
<dbReference type="InterPro" id="IPR002780">
    <property type="entry name" value="Hyd_form_HypD"/>
</dbReference>
<keyword evidence="2" id="KW-0479">Metal-binding</keyword>
<dbReference type="GO" id="GO:0051539">
    <property type="term" value="F:4 iron, 4 sulfur cluster binding"/>
    <property type="evidence" value="ECO:0007669"/>
    <property type="project" value="TreeGrafter"/>
</dbReference>
<evidence type="ECO:0000256" key="1">
    <source>
        <dbReference type="ARBA" id="ARBA00007888"/>
    </source>
</evidence>
<reference evidence="4" key="1">
    <citation type="journal article" date="2014" name="Front. Microbiol.">
        <title>High frequency of phylogenetically diverse reductive dehalogenase-homologous genes in deep subseafloor sedimentary metagenomes.</title>
        <authorList>
            <person name="Kawai M."/>
            <person name="Futagami T."/>
            <person name="Toyoda A."/>
            <person name="Takaki Y."/>
            <person name="Nishi S."/>
            <person name="Hori S."/>
            <person name="Arai W."/>
            <person name="Tsubouchi T."/>
            <person name="Morono Y."/>
            <person name="Uchiyama I."/>
            <person name="Ito T."/>
            <person name="Fujiyama A."/>
            <person name="Inagaki F."/>
            <person name="Takami H."/>
        </authorList>
    </citation>
    <scope>NUCLEOTIDE SEQUENCE</scope>
    <source>
        <strain evidence="4">Expedition CK06-06</strain>
    </source>
</reference>
<dbReference type="Gene3D" id="3.40.50.11740">
    <property type="entry name" value="HypD, alpha/beta domain 2"/>
    <property type="match status" value="1"/>
</dbReference>
<dbReference type="AlphaFoldDB" id="X1VWD4"/>
<evidence type="ECO:0000313" key="4">
    <source>
        <dbReference type="EMBL" id="GAJ22781.1"/>
    </source>
</evidence>
<evidence type="ECO:0000256" key="3">
    <source>
        <dbReference type="ARBA" id="ARBA00023004"/>
    </source>
</evidence>
<evidence type="ECO:0000256" key="2">
    <source>
        <dbReference type="ARBA" id="ARBA00022723"/>
    </source>
</evidence>
<organism evidence="4">
    <name type="scientific">marine sediment metagenome</name>
    <dbReference type="NCBI Taxonomy" id="412755"/>
    <lineage>
        <taxon>unclassified sequences</taxon>
        <taxon>metagenomes</taxon>
        <taxon>ecological metagenomes</taxon>
    </lineage>
</organism>
<dbReference type="Pfam" id="PF01924">
    <property type="entry name" value="HypD"/>
    <property type="match status" value="1"/>
</dbReference>
<dbReference type="InterPro" id="IPR042243">
    <property type="entry name" value="HypD_1"/>
</dbReference>
<dbReference type="PANTHER" id="PTHR30149:SF0">
    <property type="entry name" value="HYDROGENASE MATURATION FACTOR HYPD"/>
    <property type="match status" value="1"/>
</dbReference>
<dbReference type="GO" id="GO:0051604">
    <property type="term" value="P:protein maturation"/>
    <property type="evidence" value="ECO:0007669"/>
    <property type="project" value="TreeGrafter"/>
</dbReference>
<dbReference type="EMBL" id="BARW01038445">
    <property type="protein sequence ID" value="GAJ22781.1"/>
    <property type="molecule type" value="Genomic_DNA"/>
</dbReference>
<evidence type="ECO:0008006" key="5">
    <source>
        <dbReference type="Google" id="ProtNLM"/>
    </source>
</evidence>
<dbReference type="InterPro" id="IPR042244">
    <property type="entry name" value="HypD_2_sf"/>
</dbReference>
<gene>
    <name evidence="4" type="ORF">S12H4_58999</name>
</gene>
<protein>
    <recommendedName>
        <fullName evidence="5">Hydrogenase formation protein HypD</fullName>
    </recommendedName>
</protein>
<proteinExistence type="inferred from homology"/>
<sequence length="143" mass="16367">RFEPVDILQSIYMLVKQYENNLPKVEIQYKRVVTPEGNVKAQGIMNKVFELHDDWWRGLGVLKNSGFALKKKYERFDAEKMLNVEVEETIEPGGCICGEILKGIKKPFDCKLFNKICSPANPVGACMVSNEGACHAYYRYNKV</sequence>
<name>X1VWD4_9ZZZZ</name>
<dbReference type="Gene3D" id="6.10.20.100">
    <property type="match status" value="1"/>
</dbReference>
<comment type="similarity">
    <text evidence="1">Belongs to the HypD family.</text>
</comment>
<feature type="non-terminal residue" evidence="4">
    <location>
        <position position="1"/>
    </location>
</feature>
<dbReference type="GO" id="GO:0070025">
    <property type="term" value="F:carbon monoxide binding"/>
    <property type="evidence" value="ECO:0007669"/>
    <property type="project" value="TreeGrafter"/>
</dbReference>
<comment type="caution">
    <text evidence="4">The sequence shown here is derived from an EMBL/GenBank/DDBJ whole genome shotgun (WGS) entry which is preliminary data.</text>
</comment>
<dbReference type="NCBIfam" id="TIGR00075">
    <property type="entry name" value="hypD"/>
    <property type="match status" value="1"/>
</dbReference>
<dbReference type="PANTHER" id="PTHR30149">
    <property type="entry name" value="HYDROGENASE PROTEIN ASSEMBLY PROTEIN HYPD"/>
    <property type="match status" value="1"/>
</dbReference>
<dbReference type="GO" id="GO:0005506">
    <property type="term" value="F:iron ion binding"/>
    <property type="evidence" value="ECO:0007669"/>
    <property type="project" value="TreeGrafter"/>
</dbReference>
<accession>X1VWD4</accession>